<comment type="caution">
    <text evidence="3">The sequence shown here is derived from an EMBL/GenBank/DDBJ whole genome shotgun (WGS) entry which is preliminary data.</text>
</comment>
<organism evidence="3 4">
    <name type="scientific">Ferviditalea candida</name>
    <dbReference type="NCBI Taxonomy" id="3108399"/>
    <lineage>
        <taxon>Bacteria</taxon>
        <taxon>Bacillati</taxon>
        <taxon>Bacillota</taxon>
        <taxon>Bacilli</taxon>
        <taxon>Bacillales</taxon>
        <taxon>Paenibacillaceae</taxon>
        <taxon>Ferviditalea</taxon>
    </lineage>
</organism>
<evidence type="ECO:0000313" key="3">
    <source>
        <dbReference type="EMBL" id="MEB3102407.1"/>
    </source>
</evidence>
<dbReference type="RefSeq" id="WP_371754530.1">
    <property type="nucleotide sequence ID" value="NZ_JAYJLD010000017.1"/>
</dbReference>
<dbReference type="InterPro" id="IPR006674">
    <property type="entry name" value="HD_domain"/>
</dbReference>
<dbReference type="EMBL" id="JAYJLD010000017">
    <property type="protein sequence ID" value="MEB3102407.1"/>
    <property type="molecule type" value="Genomic_DNA"/>
</dbReference>
<dbReference type="EC" id="3.1.4.-" evidence="3"/>
<evidence type="ECO:0000313" key="4">
    <source>
        <dbReference type="Proteomes" id="UP001310386"/>
    </source>
</evidence>
<dbReference type="Gene3D" id="1.10.3210.10">
    <property type="entry name" value="Hypothetical protein af1432"/>
    <property type="match status" value="1"/>
</dbReference>
<evidence type="ECO:0000259" key="1">
    <source>
        <dbReference type="PROSITE" id="PS51831"/>
    </source>
</evidence>
<reference evidence="3" key="1">
    <citation type="submission" date="2023-12" db="EMBL/GenBank/DDBJ databases">
        <title>Fervidustalea candida gen. nov., sp. nov., a novel member of the family Paenibacillaceae isolated from a geothermal area.</title>
        <authorList>
            <person name="Li W.-J."/>
            <person name="Jiao J.-Y."/>
            <person name="Chen Y."/>
        </authorList>
    </citation>
    <scope>NUCLEOTIDE SEQUENCE</scope>
    <source>
        <strain evidence="3">SYSU GA230002</strain>
    </source>
</reference>
<protein>
    <submittedName>
        <fullName evidence="3">HD-GYP domain-containing protein</fullName>
        <ecNumber evidence="3">3.1.4.-</ecNumber>
    </submittedName>
</protein>
<keyword evidence="3" id="KW-0378">Hydrolase</keyword>
<name>A0ABU5ZKP5_9BACL</name>
<dbReference type="PANTHER" id="PTHR43155">
    <property type="entry name" value="CYCLIC DI-GMP PHOSPHODIESTERASE PA4108-RELATED"/>
    <property type="match status" value="1"/>
</dbReference>
<feature type="domain" description="HD-GYP" evidence="2">
    <location>
        <begin position="113"/>
        <end position="309"/>
    </location>
</feature>
<dbReference type="SUPFAM" id="SSF109604">
    <property type="entry name" value="HD-domain/PDEase-like"/>
    <property type="match status" value="1"/>
</dbReference>
<dbReference type="PROSITE" id="PS51831">
    <property type="entry name" value="HD"/>
    <property type="match status" value="1"/>
</dbReference>
<accession>A0ABU5ZKP5</accession>
<feature type="domain" description="HD" evidence="1">
    <location>
        <begin position="135"/>
        <end position="258"/>
    </location>
</feature>
<dbReference type="CDD" id="cd00077">
    <property type="entry name" value="HDc"/>
    <property type="match status" value="1"/>
</dbReference>
<dbReference type="InterPro" id="IPR003607">
    <property type="entry name" value="HD/PDEase_dom"/>
</dbReference>
<dbReference type="GO" id="GO:0016787">
    <property type="term" value="F:hydrolase activity"/>
    <property type="evidence" value="ECO:0007669"/>
    <property type="project" value="UniProtKB-KW"/>
</dbReference>
<evidence type="ECO:0000259" key="2">
    <source>
        <dbReference type="PROSITE" id="PS51832"/>
    </source>
</evidence>
<gene>
    <name evidence="3" type="ORF">VF724_12120</name>
</gene>
<dbReference type="PANTHER" id="PTHR43155:SF2">
    <property type="entry name" value="CYCLIC DI-GMP PHOSPHODIESTERASE PA4108"/>
    <property type="match status" value="1"/>
</dbReference>
<proteinExistence type="predicted"/>
<keyword evidence="4" id="KW-1185">Reference proteome</keyword>
<dbReference type="InterPro" id="IPR037522">
    <property type="entry name" value="HD_GYP_dom"/>
</dbReference>
<sequence length="365" mass="40846">MRLVSVAACRPGMKLGKSIYNEDGRTLLSENAELTEKILERLNTYGIKYIYIQDSRTDDIVIEDILSDETRAMAMGLIRSTFRQLMGVSGKRKLAGALHLEKTFSQLLNAVIDDLSNHKEAMIMLMNMNASDYYLYQHSLNVCVYSTLLGMANGYGRDEIQALSLGALLHDIGKTQINQKVLNKPGKLTDAEYKEVQRHAELGYYMLKDEPNIPLISAHCAYQHHERLDGSGYPRGIQGGEIHEYAKLIGLVDVFDAMTSHRVYRPAMLPHQAIESIYTGSGTLYSKELIELFRDKIAFYPLGLSVRLSTGEQGVVVDINSSFPQRPVVRILQDAEGTDLTVPHEIDLSKKLSVMITDVDVLSSN</sequence>
<dbReference type="SMART" id="SM00471">
    <property type="entry name" value="HDc"/>
    <property type="match status" value="1"/>
</dbReference>
<dbReference type="Proteomes" id="UP001310386">
    <property type="component" value="Unassembled WGS sequence"/>
</dbReference>
<dbReference type="Pfam" id="PF13487">
    <property type="entry name" value="HD_5"/>
    <property type="match status" value="1"/>
</dbReference>
<dbReference type="PROSITE" id="PS51832">
    <property type="entry name" value="HD_GYP"/>
    <property type="match status" value="1"/>
</dbReference>